<dbReference type="NCBIfam" id="NF007980">
    <property type="entry name" value="PRK10707.1"/>
    <property type="match status" value="1"/>
</dbReference>
<dbReference type="EMBL" id="JACHFZ010000004">
    <property type="protein sequence ID" value="MBB5292470.1"/>
    <property type="molecule type" value="Genomic_DNA"/>
</dbReference>
<reference evidence="9 10" key="1">
    <citation type="submission" date="2020-08" db="EMBL/GenBank/DDBJ databases">
        <title>Genomic Encyclopedia of Type Strains, Phase IV (KMG-IV): sequencing the most valuable type-strain genomes for metagenomic binning, comparative biology and taxonomic classification.</title>
        <authorList>
            <person name="Goeker M."/>
        </authorList>
    </citation>
    <scope>NUCLEOTIDE SEQUENCE [LARGE SCALE GENOMIC DNA]</scope>
    <source>
        <strain evidence="9 10">DSM 25335</strain>
    </source>
</reference>
<gene>
    <name evidence="9" type="ORF">HNQ67_001994</name>
</gene>
<dbReference type="RefSeq" id="WP_183254928.1">
    <property type="nucleotide sequence ID" value="NZ_BAAAFF010000001.1"/>
</dbReference>
<dbReference type="InterPro" id="IPR000086">
    <property type="entry name" value="NUDIX_hydrolase_dom"/>
</dbReference>
<keyword evidence="6" id="KW-0464">Manganese</keyword>
<accession>A0A7W8MH03</accession>
<dbReference type="Proteomes" id="UP000566663">
    <property type="component" value="Unassembled WGS sequence"/>
</dbReference>
<dbReference type="Pfam" id="PF00293">
    <property type="entry name" value="NUDIX"/>
    <property type="match status" value="1"/>
</dbReference>
<comment type="caution">
    <text evidence="9">The sequence shown here is derived from an EMBL/GenBank/DDBJ whole genome shotgun (WGS) entry which is preliminary data.</text>
</comment>
<evidence type="ECO:0000256" key="3">
    <source>
        <dbReference type="ARBA" id="ARBA00022723"/>
    </source>
</evidence>
<keyword evidence="3" id="KW-0479">Metal-binding</keyword>
<dbReference type="GO" id="GO:0046872">
    <property type="term" value="F:metal ion binding"/>
    <property type="evidence" value="ECO:0007669"/>
    <property type="project" value="UniProtKB-KW"/>
</dbReference>
<dbReference type="PROSITE" id="PS51462">
    <property type="entry name" value="NUDIX"/>
    <property type="match status" value="1"/>
</dbReference>
<name>A0A7W8MH03_9CAUL</name>
<sequence>MSLTSLRERLVERLAPASAWRPDGPPMRSDFDLNPGAPRPGRTLRPAAVLVPIIARPEGATVLMTRRSDSLASHTGQIAFPGGRLDPGEDAVQAALREAQEEVALDSAAVEVLGVADGYETVTGFMVTPVVGWLVEPPVVSPSPDEVAEVFEVPWDFLMDPTNHRRDFYDPETGPRRWFWAMPWRERYIWGATAAIVRALRARLYGDEAEPAAAVDEDAA</sequence>
<dbReference type="InterPro" id="IPR015797">
    <property type="entry name" value="NUDIX_hydrolase-like_dom_sf"/>
</dbReference>
<evidence type="ECO:0000313" key="10">
    <source>
        <dbReference type="Proteomes" id="UP000566663"/>
    </source>
</evidence>
<evidence type="ECO:0000256" key="6">
    <source>
        <dbReference type="ARBA" id="ARBA00023211"/>
    </source>
</evidence>
<dbReference type="PANTHER" id="PTHR12992:SF11">
    <property type="entry name" value="MITOCHONDRIAL COENZYME A DIPHOSPHATASE NUDT8"/>
    <property type="match status" value="1"/>
</dbReference>
<evidence type="ECO:0000256" key="1">
    <source>
        <dbReference type="ARBA" id="ARBA00001936"/>
    </source>
</evidence>
<evidence type="ECO:0000259" key="8">
    <source>
        <dbReference type="PROSITE" id="PS51462"/>
    </source>
</evidence>
<protein>
    <submittedName>
        <fullName evidence="9">8-oxo-dGTP pyrophosphatase MutT (NUDIX family)</fullName>
    </submittedName>
</protein>
<organism evidence="9 10">
    <name type="scientific">Brevundimonas basaltis</name>
    <dbReference type="NCBI Taxonomy" id="472166"/>
    <lineage>
        <taxon>Bacteria</taxon>
        <taxon>Pseudomonadati</taxon>
        <taxon>Pseudomonadota</taxon>
        <taxon>Alphaproteobacteria</taxon>
        <taxon>Caulobacterales</taxon>
        <taxon>Caulobacteraceae</taxon>
        <taxon>Brevundimonas</taxon>
    </lineage>
</organism>
<keyword evidence="5" id="KW-0460">Magnesium</keyword>
<dbReference type="InterPro" id="IPR045121">
    <property type="entry name" value="CoAse"/>
</dbReference>
<evidence type="ECO:0000256" key="7">
    <source>
        <dbReference type="SAM" id="MobiDB-lite"/>
    </source>
</evidence>
<evidence type="ECO:0000256" key="4">
    <source>
        <dbReference type="ARBA" id="ARBA00022801"/>
    </source>
</evidence>
<dbReference type="Gene3D" id="3.90.79.10">
    <property type="entry name" value="Nucleoside Triphosphate Pyrophosphohydrolase"/>
    <property type="match status" value="1"/>
</dbReference>
<dbReference type="CDD" id="cd03426">
    <property type="entry name" value="NUDIX_CoAse_Nudt7"/>
    <property type="match status" value="1"/>
</dbReference>
<dbReference type="GO" id="GO:0010945">
    <property type="term" value="F:coenzyme A diphosphatase activity"/>
    <property type="evidence" value="ECO:0007669"/>
    <property type="project" value="InterPro"/>
</dbReference>
<evidence type="ECO:0000313" key="9">
    <source>
        <dbReference type="EMBL" id="MBB5292470.1"/>
    </source>
</evidence>
<evidence type="ECO:0000256" key="5">
    <source>
        <dbReference type="ARBA" id="ARBA00022842"/>
    </source>
</evidence>
<keyword evidence="10" id="KW-1185">Reference proteome</keyword>
<evidence type="ECO:0000256" key="2">
    <source>
        <dbReference type="ARBA" id="ARBA00001946"/>
    </source>
</evidence>
<comment type="cofactor">
    <cofactor evidence="2">
        <name>Mg(2+)</name>
        <dbReference type="ChEBI" id="CHEBI:18420"/>
    </cofactor>
</comment>
<dbReference type="PANTHER" id="PTHR12992">
    <property type="entry name" value="NUDIX HYDROLASE"/>
    <property type="match status" value="1"/>
</dbReference>
<dbReference type="SUPFAM" id="SSF55811">
    <property type="entry name" value="Nudix"/>
    <property type="match status" value="1"/>
</dbReference>
<feature type="region of interest" description="Disordered" evidence="7">
    <location>
        <begin position="17"/>
        <end position="40"/>
    </location>
</feature>
<proteinExistence type="predicted"/>
<dbReference type="AlphaFoldDB" id="A0A7W8MH03"/>
<keyword evidence="4" id="KW-0378">Hydrolase</keyword>
<comment type="cofactor">
    <cofactor evidence="1">
        <name>Mn(2+)</name>
        <dbReference type="ChEBI" id="CHEBI:29035"/>
    </cofactor>
</comment>
<feature type="domain" description="Nudix hydrolase" evidence="8">
    <location>
        <begin position="44"/>
        <end position="175"/>
    </location>
</feature>